<proteinExistence type="predicted"/>
<sequence length="287" mass="33893">MNVLLELLASLRNTLPLRISKKTLLPMAFIERQSVLLEERWLKLHHLFAQKGIDEILIEVSHIPVRNFNNKGRRLTWSDYTWLRRFFALLETIDWENLPCGSEQEAVVSQLIRMDFNHQRFFAYCYRLVKSKLDAHTSKKAKLNEILHCKTLVLQDSHLADHRFEPKSEKISVQLCNWIDAELPMIAALEPDDKFGNPFKLLHTMNIFCVGLWYKMLYDLKFYDEPNLEVLAEKLVNNISTKRAVDLSAHSLSVKFHLKDERIIRKLRKFVQQMLEYLDKLLVEMVA</sequence>
<evidence type="ECO:0000313" key="1">
    <source>
        <dbReference type="EMBL" id="TSJ36568.1"/>
    </source>
</evidence>
<comment type="caution">
    <text evidence="1">The sequence shown here is derived from an EMBL/GenBank/DDBJ whole genome shotgun (WGS) entry which is preliminary data.</text>
</comment>
<reference evidence="1 2" key="1">
    <citation type="submission" date="2019-07" db="EMBL/GenBank/DDBJ databases">
        <authorList>
            <person name="Huq M.A."/>
        </authorList>
    </citation>
    <scope>NUCLEOTIDE SEQUENCE [LARGE SCALE GENOMIC DNA]</scope>
    <source>
        <strain evidence="1 2">MAH-19</strain>
    </source>
</reference>
<dbReference type="OrthoDB" id="836882at2"/>
<accession>A0A556M9L0</accession>
<name>A0A556M9L0_9SPHI</name>
<dbReference type="Proteomes" id="UP000318733">
    <property type="component" value="Unassembled WGS sequence"/>
</dbReference>
<keyword evidence="2" id="KW-1185">Reference proteome</keyword>
<dbReference type="RefSeq" id="WP_144250535.1">
    <property type="nucleotide sequence ID" value="NZ_VLPK01000006.1"/>
</dbReference>
<organism evidence="1 2">
    <name type="scientific">Mucilaginibacter corticis</name>
    <dbReference type="NCBI Taxonomy" id="2597670"/>
    <lineage>
        <taxon>Bacteria</taxon>
        <taxon>Pseudomonadati</taxon>
        <taxon>Bacteroidota</taxon>
        <taxon>Sphingobacteriia</taxon>
        <taxon>Sphingobacteriales</taxon>
        <taxon>Sphingobacteriaceae</taxon>
        <taxon>Mucilaginibacter</taxon>
    </lineage>
</organism>
<gene>
    <name evidence="1" type="ORF">FO440_22330</name>
</gene>
<evidence type="ECO:0000313" key="2">
    <source>
        <dbReference type="Proteomes" id="UP000318733"/>
    </source>
</evidence>
<protein>
    <submittedName>
        <fullName evidence="1">Uncharacterized protein</fullName>
    </submittedName>
</protein>
<dbReference type="EMBL" id="VLPK01000006">
    <property type="protein sequence ID" value="TSJ36568.1"/>
    <property type="molecule type" value="Genomic_DNA"/>
</dbReference>
<dbReference type="AlphaFoldDB" id="A0A556M9L0"/>